<name>A0A378XQH1_PAEPO</name>
<dbReference type="AlphaFoldDB" id="A0A378XQH1"/>
<dbReference type="EMBL" id="UGSC01000001">
    <property type="protein sequence ID" value="SUA62709.1"/>
    <property type="molecule type" value="Genomic_DNA"/>
</dbReference>
<evidence type="ECO:0000313" key="2">
    <source>
        <dbReference type="Proteomes" id="UP000254400"/>
    </source>
</evidence>
<accession>A0A378XQH1</accession>
<organism evidence="1 2">
    <name type="scientific">Paenibacillus polymyxa</name>
    <name type="common">Bacillus polymyxa</name>
    <dbReference type="NCBI Taxonomy" id="1406"/>
    <lineage>
        <taxon>Bacteria</taxon>
        <taxon>Bacillati</taxon>
        <taxon>Bacillota</taxon>
        <taxon>Bacilli</taxon>
        <taxon>Bacillales</taxon>
        <taxon>Paenibacillaceae</taxon>
        <taxon>Paenibacillus</taxon>
    </lineage>
</organism>
<dbReference type="Proteomes" id="UP000254400">
    <property type="component" value="Unassembled WGS sequence"/>
</dbReference>
<evidence type="ECO:0000313" key="1">
    <source>
        <dbReference type="EMBL" id="SUA62709.1"/>
    </source>
</evidence>
<protein>
    <submittedName>
        <fullName evidence="1">Uncharacterized protein</fullName>
    </submittedName>
</protein>
<proteinExistence type="predicted"/>
<gene>
    <name evidence="1" type="ORF">NCTC10343_00422</name>
</gene>
<reference evidence="1 2" key="1">
    <citation type="submission" date="2018-06" db="EMBL/GenBank/DDBJ databases">
        <authorList>
            <consortium name="Pathogen Informatics"/>
            <person name="Doyle S."/>
        </authorList>
    </citation>
    <scope>NUCLEOTIDE SEQUENCE [LARGE SCALE GENOMIC DNA]</scope>
    <source>
        <strain evidence="1 2">NCTC10343</strain>
    </source>
</reference>
<sequence length="31" mass="3293">MKNLKYSRVIINAIIVASVVIALTSGYKIGG</sequence>